<dbReference type="InterPro" id="IPR032466">
    <property type="entry name" value="Metal_Hydrolase"/>
</dbReference>
<dbReference type="GO" id="GO:0019239">
    <property type="term" value="F:deaminase activity"/>
    <property type="evidence" value="ECO:0007669"/>
    <property type="project" value="UniProtKB-ARBA"/>
</dbReference>
<evidence type="ECO:0000313" key="5">
    <source>
        <dbReference type="EMBL" id="MQY03310.1"/>
    </source>
</evidence>
<gene>
    <name evidence="5" type="ORF">ACRB68_13520</name>
</gene>
<dbReference type="SUPFAM" id="SSF51338">
    <property type="entry name" value="Composite domain of metallo-dependent hydrolases"/>
    <property type="match status" value="1"/>
</dbReference>
<dbReference type="NCBIfam" id="NF006055">
    <property type="entry name" value="PRK08203.1"/>
    <property type="match status" value="1"/>
</dbReference>
<evidence type="ECO:0000313" key="6">
    <source>
        <dbReference type="Proteomes" id="UP000487268"/>
    </source>
</evidence>
<keyword evidence="3" id="KW-0862">Zinc</keyword>
<dbReference type="RefSeq" id="WP_153531271.1">
    <property type="nucleotide sequence ID" value="NZ_WEGH01000001.1"/>
</dbReference>
<proteinExistence type="predicted"/>
<sequence length="451" mass="47914">MTVRIIENAHVATVAGAEYPGGHIVITGDKITAVGAGPAPHIEGAERIDGTGCLATPGLVNTHHHLYQWASQGLASDNTLFEWLVTLYRPWSKMDAEVVSGAASAGLGWLLKSGCTTASDHHYIFPKGRGDLFAAEVDAAAELGIRFNPCRGSMDRGQSQGGLPPDEVVEDLDTILAETADVIDRYHDASFGSMLRVAVAPCSPFSVSKDLLVKSAELARAKGVRLHTHLAETLDEEEHTLAQFGMTPVEYMDTIGWLGPDVWLAHCVHLHDTDIKRLAETQTGTAHCPSSNARLGAGIARVSDLMRAGAPVGLGVDGSASAEMVPLVGEIRQAVYMQRARYGPTALTARQALEAGTLGGARCLGRQDEIGTIEVGKLADIALWKVDGFYAAIDDPVVAFAFGQTPPLKTLLVGGRTVVQDDALVTVPQDEVGRRGAAAHRRLMKLAEEVL</sequence>
<dbReference type="FunFam" id="3.20.20.140:FF:000014">
    <property type="entry name" value="5-methylthioadenosine/S-adenosylhomocysteine deaminase"/>
    <property type="match status" value="1"/>
</dbReference>
<dbReference type="CDD" id="cd01298">
    <property type="entry name" value="ATZ_TRZ_like"/>
    <property type="match status" value="1"/>
</dbReference>
<dbReference type="Gene3D" id="3.20.20.140">
    <property type="entry name" value="Metal-dependent hydrolases"/>
    <property type="match status" value="1"/>
</dbReference>
<dbReference type="PANTHER" id="PTHR43794:SF11">
    <property type="entry name" value="AMIDOHYDROLASE-RELATED DOMAIN-CONTAINING PROTEIN"/>
    <property type="match status" value="1"/>
</dbReference>
<dbReference type="InterPro" id="IPR011059">
    <property type="entry name" value="Metal-dep_hydrolase_composite"/>
</dbReference>
<comment type="caution">
    <text evidence="5">The sequence shown here is derived from an EMBL/GenBank/DDBJ whole genome shotgun (WGS) entry which is preliminary data.</text>
</comment>
<evidence type="ECO:0000256" key="3">
    <source>
        <dbReference type="ARBA" id="ARBA00022833"/>
    </source>
</evidence>
<dbReference type="Pfam" id="PF01979">
    <property type="entry name" value="Amidohydro_1"/>
    <property type="match status" value="1"/>
</dbReference>
<dbReference type="Proteomes" id="UP000487268">
    <property type="component" value="Unassembled WGS sequence"/>
</dbReference>
<accession>A0A7K0BQ37</accession>
<keyword evidence="2 5" id="KW-0378">Hydrolase</keyword>
<name>A0A7K0BQ37_9ACTN</name>
<protein>
    <submittedName>
        <fullName evidence="5">8-oxoguanine deaminase</fullName>
        <ecNumber evidence="5">3.5.4.32</ecNumber>
    </submittedName>
</protein>
<dbReference type="SUPFAM" id="SSF51556">
    <property type="entry name" value="Metallo-dependent hydrolases"/>
    <property type="match status" value="1"/>
</dbReference>
<feature type="domain" description="Amidohydrolase-related" evidence="4">
    <location>
        <begin position="55"/>
        <end position="416"/>
    </location>
</feature>
<reference evidence="5 6" key="1">
    <citation type="submission" date="2019-10" db="EMBL/GenBank/DDBJ databases">
        <title>Actinomadura rubteroloni sp. nov. and Actinomadura macrotermitis sp. nov., isolated from the gut of fungus growing-termite Macrotermes natalensis.</title>
        <authorList>
            <person name="Benndorf R."/>
            <person name="Martin K."/>
            <person name="Kuefner M."/>
            <person name="De Beer W."/>
            <person name="Kaster A.-K."/>
            <person name="Vollmers J."/>
            <person name="Poulsen M."/>
            <person name="Beemelmanns C."/>
        </authorList>
    </citation>
    <scope>NUCLEOTIDE SEQUENCE [LARGE SCALE GENOMIC DNA]</scope>
    <source>
        <strain evidence="5 6">RB68</strain>
    </source>
</reference>
<evidence type="ECO:0000259" key="4">
    <source>
        <dbReference type="Pfam" id="PF01979"/>
    </source>
</evidence>
<dbReference type="GO" id="GO:0102127">
    <property type="term" value="F:8-oxoguanine deaminase activity"/>
    <property type="evidence" value="ECO:0007669"/>
    <property type="project" value="UniProtKB-EC"/>
</dbReference>
<dbReference type="InterPro" id="IPR006680">
    <property type="entry name" value="Amidohydro-rel"/>
</dbReference>
<keyword evidence="1" id="KW-0479">Metal-binding</keyword>
<dbReference type="AlphaFoldDB" id="A0A7K0BQ37"/>
<dbReference type="GO" id="GO:0046872">
    <property type="term" value="F:metal ion binding"/>
    <property type="evidence" value="ECO:0007669"/>
    <property type="project" value="UniProtKB-KW"/>
</dbReference>
<dbReference type="EMBL" id="WEGH01000001">
    <property type="protein sequence ID" value="MQY03310.1"/>
    <property type="molecule type" value="Genomic_DNA"/>
</dbReference>
<dbReference type="EC" id="3.5.4.32" evidence="5"/>
<organism evidence="5 6">
    <name type="scientific">Actinomadura macrotermitis</name>
    <dbReference type="NCBI Taxonomy" id="2585200"/>
    <lineage>
        <taxon>Bacteria</taxon>
        <taxon>Bacillati</taxon>
        <taxon>Actinomycetota</taxon>
        <taxon>Actinomycetes</taxon>
        <taxon>Streptosporangiales</taxon>
        <taxon>Thermomonosporaceae</taxon>
        <taxon>Actinomadura</taxon>
    </lineage>
</organism>
<dbReference type="Gene3D" id="2.30.40.10">
    <property type="entry name" value="Urease, subunit C, domain 1"/>
    <property type="match status" value="1"/>
</dbReference>
<dbReference type="InterPro" id="IPR050287">
    <property type="entry name" value="MTA/SAH_deaminase"/>
</dbReference>
<keyword evidence="6" id="KW-1185">Reference proteome</keyword>
<dbReference type="PANTHER" id="PTHR43794">
    <property type="entry name" value="AMINOHYDROLASE SSNA-RELATED"/>
    <property type="match status" value="1"/>
</dbReference>
<dbReference type="OrthoDB" id="3189065at2"/>
<evidence type="ECO:0000256" key="2">
    <source>
        <dbReference type="ARBA" id="ARBA00022801"/>
    </source>
</evidence>
<evidence type="ECO:0000256" key="1">
    <source>
        <dbReference type="ARBA" id="ARBA00022723"/>
    </source>
</evidence>